<dbReference type="GO" id="GO:0006465">
    <property type="term" value="P:signal peptide processing"/>
    <property type="evidence" value="ECO:0007669"/>
    <property type="project" value="UniProtKB-UniRule"/>
</dbReference>
<dbReference type="CDD" id="cd06530">
    <property type="entry name" value="S26_SPase_I"/>
    <property type="match status" value="1"/>
</dbReference>
<dbReference type="GO" id="GO:0004252">
    <property type="term" value="F:serine-type endopeptidase activity"/>
    <property type="evidence" value="ECO:0007669"/>
    <property type="project" value="UniProtKB-UniRule"/>
</dbReference>
<dbReference type="GO" id="GO:0016020">
    <property type="term" value="C:membrane"/>
    <property type="evidence" value="ECO:0007669"/>
    <property type="project" value="UniProtKB-UniRule"/>
</dbReference>
<dbReference type="InterPro" id="IPR001733">
    <property type="entry name" value="Peptidase_S26B"/>
</dbReference>
<feature type="region of interest" description="Disordered" evidence="2">
    <location>
        <begin position="1"/>
        <end position="34"/>
    </location>
</feature>
<keyword evidence="3" id="KW-0472">Membrane</keyword>
<evidence type="ECO:0000256" key="3">
    <source>
        <dbReference type="SAM" id="Phobius"/>
    </source>
</evidence>
<organism evidence="4 5">
    <name type="scientific">Microbacterium foliorum</name>
    <dbReference type="NCBI Taxonomy" id="104336"/>
    <lineage>
        <taxon>Bacteria</taxon>
        <taxon>Bacillati</taxon>
        <taxon>Actinomycetota</taxon>
        <taxon>Actinomycetes</taxon>
        <taxon>Micrococcales</taxon>
        <taxon>Microbacteriaceae</taxon>
        <taxon>Microbacterium</taxon>
    </lineage>
</organism>
<keyword evidence="3" id="KW-0812">Transmembrane</keyword>
<reference evidence="4 5" key="1">
    <citation type="submission" date="2019-06" db="EMBL/GenBank/DDBJ databases">
        <title>Complete genome of Microbacterium foliorum M2.</title>
        <authorList>
            <person name="Cao G."/>
        </authorList>
    </citation>
    <scope>NUCLEOTIDE SEQUENCE [LARGE SCALE GENOMIC DNA]</scope>
    <source>
        <strain evidence="4 5">M2</strain>
    </source>
</reference>
<dbReference type="GO" id="GO:0009003">
    <property type="term" value="F:signal peptidase activity"/>
    <property type="evidence" value="ECO:0007669"/>
    <property type="project" value="UniProtKB-EC"/>
</dbReference>
<evidence type="ECO:0000313" key="4">
    <source>
        <dbReference type="EMBL" id="QDE35655.1"/>
    </source>
</evidence>
<name>A0A4Y5YT85_9MICO</name>
<feature type="transmembrane region" description="Helical" evidence="3">
    <location>
        <begin position="45"/>
        <end position="74"/>
    </location>
</feature>
<dbReference type="OrthoDB" id="3790724at2"/>
<feature type="compositionally biased region" description="Low complexity" evidence="2">
    <location>
        <begin position="19"/>
        <end position="31"/>
    </location>
</feature>
<sequence length="210" mass="21943">MSAPTRRSLREQAATIGESPSAPTASASVPPRSTRRGLGRMLADALLWLAAIAGLACMVLVIVALTANITLIMFRTGSMAPTIPAGSVAVVQSVAASQVQVGEVVTVDREGALPVTHRITSIAPGASEDERVITMRGDANAADDPYPYTVQTVRVVLFSVPGIATVIVAMGNPYVLGGLTIGATALVVWAFWPRSTKDPRARREPTGVDR</sequence>
<dbReference type="Proteomes" id="UP000316125">
    <property type="component" value="Chromosome"/>
</dbReference>
<evidence type="ECO:0000256" key="2">
    <source>
        <dbReference type="SAM" id="MobiDB-lite"/>
    </source>
</evidence>
<dbReference type="RefSeq" id="WP_140037825.1">
    <property type="nucleotide sequence ID" value="NZ_CP041040.1"/>
</dbReference>
<keyword evidence="4" id="KW-0378">Hydrolase</keyword>
<keyword evidence="3" id="KW-1133">Transmembrane helix</keyword>
<protein>
    <recommendedName>
        <fullName evidence="1">Signal peptidase I</fullName>
        <ecNumber evidence="1">3.4.21.89</ecNumber>
    </recommendedName>
</protein>
<feature type="transmembrane region" description="Helical" evidence="3">
    <location>
        <begin position="174"/>
        <end position="192"/>
    </location>
</feature>
<dbReference type="InterPro" id="IPR019533">
    <property type="entry name" value="Peptidase_S26"/>
</dbReference>
<accession>A0A4Y5YT85</accession>
<gene>
    <name evidence="4" type="ORF">FIV50_13175</name>
</gene>
<dbReference type="EC" id="3.4.21.89" evidence="1"/>
<dbReference type="NCBIfam" id="TIGR02228">
    <property type="entry name" value="sigpep_I_arch"/>
    <property type="match status" value="1"/>
</dbReference>
<dbReference type="AlphaFoldDB" id="A0A4Y5YT85"/>
<evidence type="ECO:0000256" key="1">
    <source>
        <dbReference type="NCBIfam" id="TIGR02228"/>
    </source>
</evidence>
<evidence type="ECO:0000313" key="5">
    <source>
        <dbReference type="Proteomes" id="UP000316125"/>
    </source>
</evidence>
<dbReference type="EMBL" id="CP041040">
    <property type="protein sequence ID" value="QDE35655.1"/>
    <property type="molecule type" value="Genomic_DNA"/>
</dbReference>
<proteinExistence type="predicted"/>